<evidence type="ECO:0000256" key="1">
    <source>
        <dbReference type="SAM" id="Coils"/>
    </source>
</evidence>
<feature type="coiled-coil region" evidence="1">
    <location>
        <begin position="493"/>
        <end position="527"/>
    </location>
</feature>
<feature type="compositionally biased region" description="Basic and acidic residues" evidence="2">
    <location>
        <begin position="268"/>
        <end position="310"/>
    </location>
</feature>
<feature type="compositionally biased region" description="Polar residues" evidence="2">
    <location>
        <begin position="589"/>
        <end position="598"/>
    </location>
</feature>
<feature type="region of interest" description="Disordered" evidence="2">
    <location>
        <begin position="382"/>
        <end position="405"/>
    </location>
</feature>
<feature type="compositionally biased region" description="Basic residues" evidence="2">
    <location>
        <begin position="139"/>
        <end position="150"/>
    </location>
</feature>
<reference evidence="3 4" key="1">
    <citation type="submission" date="2016-10" db="EMBL/GenBank/DDBJ databases">
        <title>Draft genome sequence of Coniochaeta ligniaria NRRL30616, a lignocellulolytic fungus for bioabatement of inhibitors in plant biomass hydrolysates.</title>
        <authorList>
            <consortium name="DOE Joint Genome Institute"/>
            <person name="Jimenez D.J."/>
            <person name="Hector R.E."/>
            <person name="Riley R."/>
            <person name="Sun H."/>
            <person name="Grigoriev I.V."/>
            <person name="Van Elsas J.D."/>
            <person name="Nichols N.N."/>
        </authorList>
    </citation>
    <scope>NUCLEOTIDE SEQUENCE [LARGE SCALE GENOMIC DNA]</scope>
    <source>
        <strain evidence="3 4">NRRL 30616</strain>
    </source>
</reference>
<dbReference type="Proteomes" id="UP000182658">
    <property type="component" value="Unassembled WGS sequence"/>
</dbReference>
<protein>
    <submittedName>
        <fullName evidence="3">Uncharacterized protein</fullName>
    </submittedName>
</protein>
<dbReference type="OrthoDB" id="5945798at2759"/>
<feature type="compositionally biased region" description="Polar residues" evidence="2">
    <location>
        <begin position="384"/>
        <end position="399"/>
    </location>
</feature>
<gene>
    <name evidence="3" type="ORF">CONLIGDRAFT_653843</name>
</gene>
<feature type="region of interest" description="Disordered" evidence="2">
    <location>
        <begin position="47"/>
        <end position="150"/>
    </location>
</feature>
<feature type="compositionally biased region" description="Polar residues" evidence="2">
    <location>
        <begin position="774"/>
        <end position="785"/>
    </location>
</feature>
<keyword evidence="1" id="KW-0175">Coiled coil</keyword>
<evidence type="ECO:0000313" key="3">
    <source>
        <dbReference type="EMBL" id="OIW31304.1"/>
    </source>
</evidence>
<feature type="compositionally biased region" description="Gly residues" evidence="2">
    <location>
        <begin position="662"/>
        <end position="671"/>
    </location>
</feature>
<feature type="region of interest" description="Disordered" evidence="2">
    <location>
        <begin position="588"/>
        <end position="785"/>
    </location>
</feature>
<feature type="compositionally biased region" description="Polar residues" evidence="2">
    <location>
        <begin position="720"/>
        <end position="739"/>
    </location>
</feature>
<feature type="region of interest" description="Disordered" evidence="2">
    <location>
        <begin position="1"/>
        <end position="21"/>
    </location>
</feature>
<feature type="compositionally biased region" description="Polar residues" evidence="2">
    <location>
        <begin position="245"/>
        <end position="260"/>
    </location>
</feature>
<dbReference type="AlphaFoldDB" id="A0A1J7JN49"/>
<evidence type="ECO:0000256" key="2">
    <source>
        <dbReference type="SAM" id="MobiDB-lite"/>
    </source>
</evidence>
<organism evidence="3 4">
    <name type="scientific">Coniochaeta ligniaria NRRL 30616</name>
    <dbReference type="NCBI Taxonomy" id="1408157"/>
    <lineage>
        <taxon>Eukaryota</taxon>
        <taxon>Fungi</taxon>
        <taxon>Dikarya</taxon>
        <taxon>Ascomycota</taxon>
        <taxon>Pezizomycotina</taxon>
        <taxon>Sordariomycetes</taxon>
        <taxon>Sordariomycetidae</taxon>
        <taxon>Coniochaetales</taxon>
        <taxon>Coniochaetaceae</taxon>
        <taxon>Coniochaeta</taxon>
    </lineage>
</organism>
<feature type="compositionally biased region" description="Basic and acidic residues" evidence="2">
    <location>
        <begin position="599"/>
        <end position="609"/>
    </location>
</feature>
<feature type="region of interest" description="Disordered" evidence="2">
    <location>
        <begin position="227"/>
        <end position="357"/>
    </location>
</feature>
<feature type="region of interest" description="Disordered" evidence="2">
    <location>
        <begin position="167"/>
        <end position="187"/>
    </location>
</feature>
<sequence length="785" mass="86271">MQPPCHNLDKHNLTSRRKRSDLPYPLGYLPSFCHHDSHTIHEHLNPIQQRQQQTLPLSRPQATQSPGLGDRSSTPSSVRALRRTPRFHGTPSPQPSKQAGQQEEEPRQRPVHLEAASVGISPRPLFATALPSPELGGRQPRHRAETRHRRQLSPDLLDDIEHDSILNPSYIPPRTSSAAATRSEPPHRVVRISRGTHSAILWALEEALRQPNPFSPDLVEENASMADLLAGGGGPASTNGNGASTTRPTAPPQQTGSPSQGIRGPRMIMRERAEREARQKAEREQMERLRAEEEARALEEQRRRAAERRGGSQAAGAAVGGKTGGIGTDPMTQRRQQRAQEAAAAAAGSSRQPGPVPQTQALRATRVPTGQTDQAFIGTVPTGAAQSNAQPGESTTTGPAGTRMPRNSFPHAFERWEALSAHWEGMTSFWIRKLQENTEELDRNPVSAQLSRQVSDLSAAGANLFHAVVELQRLRASSERKFQRWFFETRAELERNQETNAMLQKALDEERRAREDAIREAVEHERGNSKTQKQLTEMRKELIISKEEARRAWEELGRREQLERDRTISLQQGLPTIVGGVQVVPMTQGVPSRQTSARDPQRPQTRGEDPGYGSSQATGVYPEYSQPAPTQPGPSAAGASSSDAQYYQQHAPATTAHESGSYGPGSEGGYSEGEFVIDGNGNYVRDAQGNKIPFRSPDTHAQGRHGSEASMPEDFDPLPASTSYPPSSSQWAQSGQQDYAGQGYAAPGWETVPRHHHPTRLSDVIEEDDERSRTSASQVSRVSRA</sequence>
<feature type="compositionally biased region" description="Gly residues" evidence="2">
    <location>
        <begin position="318"/>
        <end position="327"/>
    </location>
</feature>
<accession>A0A1J7JN49</accession>
<dbReference type="InParanoid" id="A0A1J7JN49"/>
<evidence type="ECO:0000313" key="4">
    <source>
        <dbReference type="Proteomes" id="UP000182658"/>
    </source>
</evidence>
<keyword evidence="4" id="KW-1185">Reference proteome</keyword>
<proteinExistence type="predicted"/>
<feature type="compositionally biased region" description="Low complexity" evidence="2">
    <location>
        <begin position="625"/>
        <end position="649"/>
    </location>
</feature>
<name>A0A1J7JN49_9PEZI</name>
<dbReference type="EMBL" id="KV875096">
    <property type="protein sequence ID" value="OIW31304.1"/>
    <property type="molecule type" value="Genomic_DNA"/>
</dbReference>
<feature type="compositionally biased region" description="Polar residues" evidence="2">
    <location>
        <begin position="47"/>
        <end position="77"/>
    </location>
</feature>
<dbReference type="STRING" id="1408157.A0A1J7JN49"/>